<dbReference type="AlphaFoldDB" id="A0A1H8FH91"/>
<proteinExistence type="predicted"/>
<feature type="domain" description="Bacterial surface antigen (D15)" evidence="7">
    <location>
        <begin position="299"/>
        <end position="600"/>
    </location>
</feature>
<evidence type="ECO:0000256" key="4">
    <source>
        <dbReference type="ARBA" id="ARBA00022729"/>
    </source>
</evidence>
<dbReference type="Gene3D" id="2.40.160.50">
    <property type="entry name" value="membrane protein fhac: a member of the omp85/tpsb transporter family"/>
    <property type="match status" value="1"/>
</dbReference>
<sequence length="604" mass="68361">MHPEYGAMQDTLSMLRKRLVINLYALCFSMLAVSSNPILAETALIPNITGPAKFARISAPDDVQKFLQEHIKLPEEPFANNMAQRTFLRRTKHEIIELLATQGYFSPAVTFDKRISNKVEIPVIVIDPGPMANIRSVEIKFQGSIVDDESQQDEIKKWRKAWPLKVGRPFLSAEWEEAKSVLLSQVSYKKFAAARIVKSEAVVDKENAQVSLHVVIDSGPVFYFGELKIDGLDRYDSGMIENHRPFRTGEPYSKELMHRFQIALQNIPHFGNVSVSIDPDVSKHNASPVYVTVTETKSQRIAVGGGYSSNNGARAEVNYSNHNFLDRAWNFSTLLRLEQKRQTFFSGVNTLPNENNIYYALGATLQRTDIEDLVTVRQRVDAARIYQTYNTQWQYSLNWQREEKRPDGAINQTVEALAFDWRYRYHLVDDPVNIRRGNVSELRVGGGLDSVFSDQDFLRLYGRQQNWWPVGKRDVFYLRGEAGYTLAPSRFGIPQEYLFRAGGIQSVRGYDFLSIGVREGNAIVGGRVLATGTAEYTHWFMRNWGAAAFVDAGSAADTIEDMDLFLGYGAGVRWRSPAGPLALDLARGHKTGTFRVHFSMVVNF</sequence>
<evidence type="ECO:0000256" key="2">
    <source>
        <dbReference type="ARBA" id="ARBA00022452"/>
    </source>
</evidence>
<keyword evidence="2" id="KW-1134">Transmembrane beta strand</keyword>
<evidence type="ECO:0000256" key="1">
    <source>
        <dbReference type="ARBA" id="ARBA00004370"/>
    </source>
</evidence>
<dbReference type="GO" id="GO:0019867">
    <property type="term" value="C:outer membrane"/>
    <property type="evidence" value="ECO:0007669"/>
    <property type="project" value="InterPro"/>
</dbReference>
<dbReference type="PANTHER" id="PTHR12815">
    <property type="entry name" value="SORTING AND ASSEMBLY MACHINERY SAMM50 PROTEIN FAMILY MEMBER"/>
    <property type="match status" value="1"/>
</dbReference>
<comment type="subcellular location">
    <subcellularLocation>
        <location evidence="1">Membrane</location>
    </subcellularLocation>
</comment>
<organism evidence="8 9">
    <name type="scientific">Nitrosomonas marina</name>
    <dbReference type="NCBI Taxonomy" id="917"/>
    <lineage>
        <taxon>Bacteria</taxon>
        <taxon>Pseudomonadati</taxon>
        <taxon>Pseudomonadota</taxon>
        <taxon>Betaproteobacteria</taxon>
        <taxon>Nitrosomonadales</taxon>
        <taxon>Nitrosomonadaceae</taxon>
        <taxon>Nitrosomonas</taxon>
    </lineage>
</organism>
<evidence type="ECO:0000313" key="9">
    <source>
        <dbReference type="Proteomes" id="UP000199459"/>
    </source>
</evidence>
<keyword evidence="6" id="KW-0998">Cell outer membrane</keyword>
<dbReference type="Proteomes" id="UP000199459">
    <property type="component" value="Unassembled WGS sequence"/>
</dbReference>
<keyword evidence="3" id="KW-0812">Transmembrane</keyword>
<reference evidence="8 9" key="1">
    <citation type="submission" date="2016-10" db="EMBL/GenBank/DDBJ databases">
        <authorList>
            <person name="de Groot N.N."/>
        </authorList>
    </citation>
    <scope>NUCLEOTIDE SEQUENCE [LARGE SCALE GENOMIC DNA]</scope>
    <source>
        <strain evidence="8 9">Nm22</strain>
    </source>
</reference>
<evidence type="ECO:0000259" key="7">
    <source>
        <dbReference type="Pfam" id="PF01103"/>
    </source>
</evidence>
<dbReference type="InterPro" id="IPR000184">
    <property type="entry name" value="Bac_surfAg_D15"/>
</dbReference>
<gene>
    <name evidence="8" type="ORF">SAMN05216325_11337</name>
</gene>
<dbReference type="PANTHER" id="PTHR12815:SF47">
    <property type="entry name" value="TRANSLOCATION AND ASSEMBLY MODULE SUBUNIT TAMA"/>
    <property type="match status" value="1"/>
</dbReference>
<protein>
    <submittedName>
        <fullName evidence="8">Autotransporter secretion outer membrane protein TamA</fullName>
    </submittedName>
</protein>
<evidence type="ECO:0000256" key="6">
    <source>
        <dbReference type="ARBA" id="ARBA00023237"/>
    </source>
</evidence>
<dbReference type="STRING" id="917.SAMN05216326_10220"/>
<keyword evidence="4" id="KW-0732">Signal</keyword>
<dbReference type="InterPro" id="IPR039910">
    <property type="entry name" value="D15-like"/>
</dbReference>
<keyword evidence="5" id="KW-0472">Membrane</keyword>
<dbReference type="Gene3D" id="3.10.20.310">
    <property type="entry name" value="membrane protein fhac"/>
    <property type="match status" value="2"/>
</dbReference>
<dbReference type="Pfam" id="PF01103">
    <property type="entry name" value="Omp85"/>
    <property type="match status" value="1"/>
</dbReference>
<accession>A0A1H8FH91</accession>
<evidence type="ECO:0000256" key="3">
    <source>
        <dbReference type="ARBA" id="ARBA00022692"/>
    </source>
</evidence>
<name>A0A1H8FH91_9PROT</name>
<evidence type="ECO:0000313" key="8">
    <source>
        <dbReference type="EMBL" id="SEN30992.1"/>
    </source>
</evidence>
<dbReference type="EMBL" id="FOCP01000013">
    <property type="protein sequence ID" value="SEN30992.1"/>
    <property type="molecule type" value="Genomic_DNA"/>
</dbReference>
<evidence type="ECO:0000256" key="5">
    <source>
        <dbReference type="ARBA" id="ARBA00023136"/>
    </source>
</evidence>